<dbReference type="Gene3D" id="3.50.30.30">
    <property type="match status" value="1"/>
</dbReference>
<dbReference type="EMBL" id="JAVRRT010000002">
    <property type="protein sequence ID" value="KAK5174230.1"/>
    <property type="molecule type" value="Genomic_DNA"/>
</dbReference>
<gene>
    <name evidence="1" type="ORF">LTR77_001310</name>
</gene>
<dbReference type="RefSeq" id="XP_064662899.1">
    <property type="nucleotide sequence ID" value="XM_064798572.1"/>
</dbReference>
<accession>A0AAV9PKP5</accession>
<dbReference type="SUPFAM" id="SSF53187">
    <property type="entry name" value="Zn-dependent exopeptidases"/>
    <property type="match status" value="1"/>
</dbReference>
<proteinExistence type="predicted"/>
<organism evidence="1 2">
    <name type="scientific">Saxophila tyrrhenica</name>
    <dbReference type="NCBI Taxonomy" id="1690608"/>
    <lineage>
        <taxon>Eukaryota</taxon>
        <taxon>Fungi</taxon>
        <taxon>Dikarya</taxon>
        <taxon>Ascomycota</taxon>
        <taxon>Pezizomycotina</taxon>
        <taxon>Dothideomycetes</taxon>
        <taxon>Dothideomycetidae</taxon>
        <taxon>Mycosphaerellales</taxon>
        <taxon>Extremaceae</taxon>
        <taxon>Saxophila</taxon>
    </lineage>
</organism>
<evidence type="ECO:0000313" key="2">
    <source>
        <dbReference type="Proteomes" id="UP001337655"/>
    </source>
</evidence>
<protein>
    <submittedName>
        <fullName evidence="1">Uncharacterized protein</fullName>
    </submittedName>
</protein>
<keyword evidence="2" id="KW-1185">Reference proteome</keyword>
<name>A0AAV9PKP5_9PEZI</name>
<dbReference type="AlphaFoldDB" id="A0AAV9PKP5"/>
<reference evidence="1 2" key="1">
    <citation type="submission" date="2023-08" db="EMBL/GenBank/DDBJ databases">
        <title>Black Yeasts Isolated from many extreme environments.</title>
        <authorList>
            <person name="Coleine C."/>
            <person name="Stajich J.E."/>
            <person name="Selbmann L."/>
        </authorList>
    </citation>
    <scope>NUCLEOTIDE SEQUENCE [LARGE SCALE GENOMIC DNA]</scope>
    <source>
        <strain evidence="1 2">CCFEE 5935</strain>
    </source>
</reference>
<dbReference type="Proteomes" id="UP001337655">
    <property type="component" value="Unassembled WGS sequence"/>
</dbReference>
<sequence>MCVRRERSNAHVAFVRRTTTTNIGPWIPRAHEDLHSSINGDKGSPTHWAVIDRIQAQLEQLGLEIQCDDLKFTYYDGPLSEPSIHINGESVPVTSYSKYSGFTDADGVSGQLVDLTTSSLTQMPDWKKASGNIALTNITNLAYDLPDLLPVWPGSPPWEVQYGSPEVNAEVLVHNLTVAADAGVKAVIYAWQNASTGLVEGQWVPFHNLYQGVPTLFVQGEYGGLEKLQQATSDGAEAQVTLEAQMQPGRTARTLWTVIPGTDLKNESVILNTHTDGTNLIEENGYIALLAYAAELVANPPRRTTVLLFVGQHMHFEAFAQAPQRATSRWLNQHPEYWAGEGQRHAFGYGGQLKGVVGSCVEHLGAVHWDESVEDDRWFATEQMEPELLYASTPELNRLLREQWVGAEPNVTRVSNPVDSEGPQAGEGYPFYLVAIPNISLVTNPSYLLKIWPHSFDEKRLMDLHATRRQIDSFFRVWKGMDMMSAEEMGVQSSNGTQQALHV</sequence>
<dbReference type="GeneID" id="89922658"/>
<evidence type="ECO:0000313" key="1">
    <source>
        <dbReference type="EMBL" id="KAK5174230.1"/>
    </source>
</evidence>
<dbReference type="Gene3D" id="3.40.630.10">
    <property type="entry name" value="Zn peptidases"/>
    <property type="match status" value="1"/>
</dbReference>
<comment type="caution">
    <text evidence="1">The sequence shown here is derived from an EMBL/GenBank/DDBJ whole genome shotgun (WGS) entry which is preliminary data.</text>
</comment>